<dbReference type="EMBL" id="FZPD01000001">
    <property type="protein sequence ID" value="SNS47852.1"/>
    <property type="molecule type" value="Genomic_DNA"/>
</dbReference>
<keyword evidence="1" id="KW-0472">Membrane</keyword>
<feature type="transmembrane region" description="Helical" evidence="1">
    <location>
        <begin position="9"/>
        <end position="28"/>
    </location>
</feature>
<dbReference type="AlphaFoldDB" id="A0A239EVC5"/>
<proteinExistence type="predicted"/>
<dbReference type="Proteomes" id="UP000198393">
    <property type="component" value="Unassembled WGS sequence"/>
</dbReference>
<reference evidence="2 3" key="1">
    <citation type="submission" date="2017-06" db="EMBL/GenBank/DDBJ databases">
        <authorList>
            <person name="Kim H.J."/>
            <person name="Triplett B.A."/>
        </authorList>
    </citation>
    <scope>NUCLEOTIDE SEQUENCE [LARGE SCALE GENOMIC DNA]</scope>
    <source>
        <strain evidence="2 3">DSM 19307</strain>
    </source>
</reference>
<sequence length="336" mass="39176">MIRLKNWEYWPFSILYFPVFFYFGWLALKHRSFFFFTASNPSIEFGGMFGEKKSDIFELIPDEWIPETKLVSKGDLERASYLGEQIGFPLIAKPDIGERGIWVSKLYNQQDLQKYVRGCPVDFLLQELIDLPLELGVFFVKYPGEKGQVSSIVRKSFMTVTGDGKTTIRVLLEKDERALMTTDLESDHMKLIGSNIPKMGEKVLIEPIGNHCRGTKFLNDNHEIDEALNAVFNNISDRIPDFYFGRYDLKCKSYEDLRELKNFKILELNGAGAEPGHIYQPGYSLMQAYRDILWHLRVLSDICRLNRKMGHSYWSFKQGFKKWKAHQEYNRLLGKS</sequence>
<keyword evidence="1" id="KW-0812">Transmembrane</keyword>
<organism evidence="2 3">
    <name type="scientific">Ekhidna lutea</name>
    <dbReference type="NCBI Taxonomy" id="447679"/>
    <lineage>
        <taxon>Bacteria</taxon>
        <taxon>Pseudomonadati</taxon>
        <taxon>Bacteroidota</taxon>
        <taxon>Cytophagia</taxon>
        <taxon>Cytophagales</taxon>
        <taxon>Reichenbachiellaceae</taxon>
        <taxon>Ekhidna</taxon>
    </lineage>
</organism>
<dbReference type="SUPFAM" id="SSF56059">
    <property type="entry name" value="Glutathione synthetase ATP-binding domain-like"/>
    <property type="match status" value="1"/>
</dbReference>
<keyword evidence="3" id="KW-1185">Reference proteome</keyword>
<evidence type="ECO:0000256" key="1">
    <source>
        <dbReference type="SAM" id="Phobius"/>
    </source>
</evidence>
<evidence type="ECO:0000313" key="2">
    <source>
        <dbReference type="EMBL" id="SNS47852.1"/>
    </source>
</evidence>
<name>A0A239EVC5_EKHLU</name>
<evidence type="ECO:0000313" key="3">
    <source>
        <dbReference type="Proteomes" id="UP000198393"/>
    </source>
</evidence>
<protein>
    <recommendedName>
        <fullName evidence="4">ATP-grasp domain-containing protein</fullName>
    </recommendedName>
</protein>
<accession>A0A239EVC5</accession>
<gene>
    <name evidence="2" type="ORF">SAMN05421640_0316</name>
</gene>
<evidence type="ECO:0008006" key="4">
    <source>
        <dbReference type="Google" id="ProtNLM"/>
    </source>
</evidence>
<keyword evidence="1" id="KW-1133">Transmembrane helix</keyword>